<dbReference type="Proteomes" id="UP000774326">
    <property type="component" value="Unassembled WGS sequence"/>
</dbReference>
<keyword evidence="3" id="KW-1185">Reference proteome</keyword>
<evidence type="ECO:0000256" key="1">
    <source>
        <dbReference type="SAM" id="Phobius"/>
    </source>
</evidence>
<keyword evidence="1" id="KW-0472">Membrane</keyword>
<reference evidence="2" key="2">
    <citation type="submission" date="2021-01" db="EMBL/GenBank/DDBJ databases">
        <authorList>
            <person name="Schikora-Tamarit M.A."/>
        </authorList>
    </citation>
    <scope>NUCLEOTIDE SEQUENCE</scope>
    <source>
        <strain evidence="2">CBS2887</strain>
    </source>
</reference>
<organism evidence="2 3">
    <name type="scientific">Wickerhamomyces pijperi</name>
    <name type="common">Yeast</name>
    <name type="synonym">Pichia pijperi</name>
    <dbReference type="NCBI Taxonomy" id="599730"/>
    <lineage>
        <taxon>Eukaryota</taxon>
        <taxon>Fungi</taxon>
        <taxon>Dikarya</taxon>
        <taxon>Ascomycota</taxon>
        <taxon>Saccharomycotina</taxon>
        <taxon>Saccharomycetes</taxon>
        <taxon>Phaffomycetales</taxon>
        <taxon>Wickerhamomycetaceae</taxon>
        <taxon>Wickerhamomyces</taxon>
    </lineage>
</organism>
<protein>
    <submittedName>
        <fullName evidence="2">Uncharacterized protein</fullName>
    </submittedName>
</protein>
<dbReference type="AlphaFoldDB" id="A0A9P8Q4C9"/>
<keyword evidence="1" id="KW-1133">Transmembrane helix</keyword>
<keyword evidence="1" id="KW-0812">Transmembrane</keyword>
<comment type="caution">
    <text evidence="2">The sequence shown here is derived from an EMBL/GenBank/DDBJ whole genome shotgun (WGS) entry which is preliminary data.</text>
</comment>
<accession>A0A9P8Q4C9</accession>
<proteinExistence type="predicted"/>
<evidence type="ECO:0000313" key="3">
    <source>
        <dbReference type="Proteomes" id="UP000774326"/>
    </source>
</evidence>
<dbReference type="EMBL" id="JAEUBG010002973">
    <property type="protein sequence ID" value="KAH3683737.1"/>
    <property type="molecule type" value="Genomic_DNA"/>
</dbReference>
<gene>
    <name evidence="2" type="ORF">WICPIJ_005298</name>
</gene>
<evidence type="ECO:0000313" key="2">
    <source>
        <dbReference type="EMBL" id="KAH3683737.1"/>
    </source>
</evidence>
<reference evidence="2" key="1">
    <citation type="journal article" date="2021" name="Open Biol.">
        <title>Shared evolutionary footprints suggest mitochondrial oxidative damage underlies multiple complex I losses in fungi.</title>
        <authorList>
            <person name="Schikora-Tamarit M.A."/>
            <person name="Marcet-Houben M."/>
            <person name="Nosek J."/>
            <person name="Gabaldon T."/>
        </authorList>
    </citation>
    <scope>NUCLEOTIDE SEQUENCE</scope>
    <source>
        <strain evidence="2">CBS2887</strain>
    </source>
</reference>
<sequence length="67" mass="7059">MLESNRDVSALVIEDSGLVMAFLVAFLLPLNNFGTLFSGFGSGEASAVMDSEIAMAARGEDVFLAKD</sequence>
<feature type="transmembrane region" description="Helical" evidence="1">
    <location>
        <begin position="12"/>
        <end position="30"/>
    </location>
</feature>
<name>A0A9P8Q4C9_WICPI</name>